<evidence type="ECO:0000256" key="3">
    <source>
        <dbReference type="ARBA" id="ARBA00022786"/>
    </source>
</evidence>
<dbReference type="InterPro" id="IPR011333">
    <property type="entry name" value="SKP1/BTB/POZ_sf"/>
</dbReference>
<dbReference type="EMBL" id="JACGCM010000440">
    <property type="protein sequence ID" value="KAF6172318.1"/>
    <property type="molecule type" value="Genomic_DNA"/>
</dbReference>
<feature type="domain" description="SKP1 component dimerisation" evidence="5">
    <location>
        <begin position="121"/>
        <end position="167"/>
    </location>
</feature>
<evidence type="ECO:0000313" key="8">
    <source>
        <dbReference type="Proteomes" id="UP000541444"/>
    </source>
</evidence>
<organism evidence="7 8">
    <name type="scientific">Kingdonia uniflora</name>
    <dbReference type="NCBI Taxonomy" id="39325"/>
    <lineage>
        <taxon>Eukaryota</taxon>
        <taxon>Viridiplantae</taxon>
        <taxon>Streptophyta</taxon>
        <taxon>Embryophyta</taxon>
        <taxon>Tracheophyta</taxon>
        <taxon>Spermatophyta</taxon>
        <taxon>Magnoliopsida</taxon>
        <taxon>Ranunculales</taxon>
        <taxon>Circaeasteraceae</taxon>
        <taxon>Kingdonia</taxon>
    </lineage>
</organism>
<comment type="function">
    <text evidence="4">Involved in ubiquitination and subsequent proteasomal degradation of target proteins. Together with CUL1, RBX1 and a F-box protein, it forms a SCF E3 ubiquitin ligase complex. The functional specificity of this complex depends on the type of F-box protein. In the SCF complex, it serves as an adapter that links the F-box protein to CUL1.</text>
</comment>
<comment type="subunit">
    <text evidence="4">Part of a SCF (SKP1-cullin-F-box) protein ligase complex.</text>
</comment>
<dbReference type="GO" id="GO:0006511">
    <property type="term" value="P:ubiquitin-dependent protein catabolic process"/>
    <property type="evidence" value="ECO:0007669"/>
    <property type="project" value="InterPro"/>
</dbReference>
<gene>
    <name evidence="7" type="ORF">GIB67_024940</name>
</gene>
<reference evidence="7 8" key="1">
    <citation type="journal article" date="2020" name="IScience">
        <title>Genome Sequencing of the Endangered Kingdonia uniflora (Circaeasteraceae, Ranunculales) Reveals Potential Mechanisms of Evolutionary Specialization.</title>
        <authorList>
            <person name="Sun Y."/>
            <person name="Deng T."/>
            <person name="Zhang A."/>
            <person name="Moore M.J."/>
            <person name="Landis J.B."/>
            <person name="Lin N."/>
            <person name="Zhang H."/>
            <person name="Zhang X."/>
            <person name="Huang J."/>
            <person name="Zhang X."/>
            <person name="Sun H."/>
            <person name="Wang H."/>
        </authorList>
    </citation>
    <scope>NUCLEOTIDE SEQUENCE [LARGE SCALE GENOMIC DNA]</scope>
    <source>
        <strain evidence="7">TB1705</strain>
        <tissue evidence="7">Leaf</tissue>
    </source>
</reference>
<dbReference type="InterPro" id="IPR001232">
    <property type="entry name" value="SKP1-like"/>
</dbReference>
<dbReference type="OrthoDB" id="7827685at2759"/>
<dbReference type="InterPro" id="IPR016897">
    <property type="entry name" value="SKP1"/>
</dbReference>
<comment type="similarity">
    <text evidence="2 4">Belongs to the SKP1 family.</text>
</comment>
<keyword evidence="8" id="KW-1185">Reference proteome</keyword>
<dbReference type="SMART" id="SM00512">
    <property type="entry name" value="Skp1"/>
    <property type="match status" value="1"/>
</dbReference>
<dbReference type="GO" id="GO:0016567">
    <property type="term" value="P:protein ubiquitination"/>
    <property type="evidence" value="ECO:0007669"/>
    <property type="project" value="UniProtKB-UniRule"/>
</dbReference>
<dbReference type="AlphaFoldDB" id="A0A7J7NZG2"/>
<dbReference type="InterPro" id="IPR036296">
    <property type="entry name" value="SKP1-like_dim_sf"/>
</dbReference>
<accession>A0A7J7NZG2</accession>
<dbReference type="FunFam" id="3.30.710.10:FF:000026">
    <property type="entry name" value="E3 ubiquitin ligase complex SCF subunit"/>
    <property type="match status" value="1"/>
</dbReference>
<proteinExistence type="inferred from homology"/>
<feature type="domain" description="SKP1 component POZ" evidence="6">
    <location>
        <begin position="7"/>
        <end position="64"/>
    </location>
</feature>
<evidence type="ECO:0000313" key="7">
    <source>
        <dbReference type="EMBL" id="KAF6172318.1"/>
    </source>
</evidence>
<sequence>MSSTPKTFILKSSDDEEFVVNEAIALQSETIRHMIEDDCANKPIPLPNVSTDILLKVLEYCNHHIFESSDKPILAEEDKKGKANKLVDRERELKLWDAEFVKVDQVTLFELILAANYLDIKDLYELTCQTVADIVMGMPPEDIQNYFQVTNDFTDEEMAEINRNKEWNFDLIV</sequence>
<evidence type="ECO:0000256" key="2">
    <source>
        <dbReference type="ARBA" id="ARBA00009993"/>
    </source>
</evidence>
<dbReference type="PIRSF" id="PIRSF028729">
    <property type="entry name" value="E3_ubiquit_lig_SCF_Skp"/>
    <property type="match status" value="1"/>
</dbReference>
<comment type="caution">
    <text evidence="7">The sequence shown here is derived from an EMBL/GenBank/DDBJ whole genome shotgun (WGS) entry which is preliminary data.</text>
</comment>
<name>A0A7J7NZG2_9MAGN</name>
<comment type="pathway">
    <text evidence="1 4">Protein modification; protein ubiquitination.</text>
</comment>
<protein>
    <recommendedName>
        <fullName evidence="4">SKP1-like protein</fullName>
    </recommendedName>
</protein>
<dbReference type="SUPFAM" id="SSF54695">
    <property type="entry name" value="POZ domain"/>
    <property type="match status" value="1"/>
</dbReference>
<dbReference type="Gene3D" id="3.30.710.10">
    <property type="entry name" value="Potassium Channel Kv1.1, Chain A"/>
    <property type="match status" value="1"/>
</dbReference>
<evidence type="ECO:0000259" key="5">
    <source>
        <dbReference type="Pfam" id="PF01466"/>
    </source>
</evidence>
<dbReference type="InterPro" id="IPR016072">
    <property type="entry name" value="Skp1_comp_dimer"/>
</dbReference>
<dbReference type="UniPathway" id="UPA00143"/>
<dbReference type="PANTHER" id="PTHR11165">
    <property type="entry name" value="SKP1"/>
    <property type="match status" value="1"/>
</dbReference>
<evidence type="ECO:0000256" key="4">
    <source>
        <dbReference type="PIRNR" id="PIRNR028729"/>
    </source>
</evidence>
<dbReference type="SUPFAM" id="SSF81382">
    <property type="entry name" value="Skp1 dimerisation domain-like"/>
    <property type="match status" value="1"/>
</dbReference>
<evidence type="ECO:0000256" key="1">
    <source>
        <dbReference type="ARBA" id="ARBA00004906"/>
    </source>
</evidence>
<dbReference type="Proteomes" id="UP000541444">
    <property type="component" value="Unassembled WGS sequence"/>
</dbReference>
<dbReference type="CDD" id="cd18322">
    <property type="entry name" value="BTB_POZ_SKP1"/>
    <property type="match status" value="1"/>
</dbReference>
<dbReference type="InterPro" id="IPR016073">
    <property type="entry name" value="Skp1_comp_POZ"/>
</dbReference>
<evidence type="ECO:0000259" key="6">
    <source>
        <dbReference type="Pfam" id="PF03931"/>
    </source>
</evidence>
<keyword evidence="3 4" id="KW-0833">Ubl conjugation pathway</keyword>
<dbReference type="GO" id="GO:0009867">
    <property type="term" value="P:jasmonic acid mediated signaling pathway"/>
    <property type="evidence" value="ECO:0007669"/>
    <property type="project" value="UniProtKB-ARBA"/>
</dbReference>
<dbReference type="Pfam" id="PF01466">
    <property type="entry name" value="Skp1"/>
    <property type="match status" value="1"/>
</dbReference>
<dbReference type="Pfam" id="PF03931">
    <property type="entry name" value="Skp1_POZ"/>
    <property type="match status" value="1"/>
</dbReference>